<comment type="caution">
    <text evidence="1">The sequence shown here is derived from an EMBL/GenBank/DDBJ whole genome shotgun (WGS) entry which is preliminary data.</text>
</comment>
<keyword evidence="2" id="KW-1185">Reference proteome</keyword>
<reference evidence="1 2" key="1">
    <citation type="journal article" date="2022" name="DNA Res.">
        <title>Chromosomal-level genome assembly of the orchid tree Bauhinia variegata (Leguminosae; Cercidoideae) supports the allotetraploid origin hypothesis of Bauhinia.</title>
        <authorList>
            <person name="Zhong Y."/>
            <person name="Chen Y."/>
            <person name="Zheng D."/>
            <person name="Pang J."/>
            <person name="Liu Y."/>
            <person name="Luo S."/>
            <person name="Meng S."/>
            <person name="Qian L."/>
            <person name="Wei D."/>
            <person name="Dai S."/>
            <person name="Zhou R."/>
        </authorList>
    </citation>
    <scope>NUCLEOTIDE SEQUENCE [LARGE SCALE GENOMIC DNA]</scope>
    <source>
        <strain evidence="1">BV-YZ2020</strain>
    </source>
</reference>
<gene>
    <name evidence="1" type="ORF">L6164_017945</name>
</gene>
<accession>A0ACB9N9Q4</accession>
<name>A0ACB9N9Q4_BAUVA</name>
<evidence type="ECO:0000313" key="1">
    <source>
        <dbReference type="EMBL" id="KAI4333097.1"/>
    </source>
</evidence>
<proteinExistence type="predicted"/>
<evidence type="ECO:0000313" key="2">
    <source>
        <dbReference type="Proteomes" id="UP000828941"/>
    </source>
</evidence>
<protein>
    <submittedName>
        <fullName evidence="1">Uncharacterized protein</fullName>
    </submittedName>
</protein>
<dbReference type="Proteomes" id="UP000828941">
    <property type="component" value="Chromosome 7"/>
</dbReference>
<dbReference type="EMBL" id="CM039432">
    <property type="protein sequence ID" value="KAI4333097.1"/>
    <property type="molecule type" value="Genomic_DNA"/>
</dbReference>
<sequence>MCTVEQFVRGVGTQSAAPGVVTGTSHMIHKKPHVWLLYWRPGYSEGKSSKGPVDAVKMKMGSQTIEGSKRRVLGKGMVGLLKEGRGRFYILRRCIIMLLCSHD</sequence>
<organism evidence="1 2">
    <name type="scientific">Bauhinia variegata</name>
    <name type="common">Purple orchid tree</name>
    <name type="synonym">Phanera variegata</name>
    <dbReference type="NCBI Taxonomy" id="167791"/>
    <lineage>
        <taxon>Eukaryota</taxon>
        <taxon>Viridiplantae</taxon>
        <taxon>Streptophyta</taxon>
        <taxon>Embryophyta</taxon>
        <taxon>Tracheophyta</taxon>
        <taxon>Spermatophyta</taxon>
        <taxon>Magnoliopsida</taxon>
        <taxon>eudicotyledons</taxon>
        <taxon>Gunneridae</taxon>
        <taxon>Pentapetalae</taxon>
        <taxon>rosids</taxon>
        <taxon>fabids</taxon>
        <taxon>Fabales</taxon>
        <taxon>Fabaceae</taxon>
        <taxon>Cercidoideae</taxon>
        <taxon>Cercideae</taxon>
        <taxon>Bauhiniinae</taxon>
        <taxon>Bauhinia</taxon>
    </lineage>
</organism>